<accession>A0A0A0LNV9</accession>
<evidence type="ECO:0000313" key="1">
    <source>
        <dbReference type="EMBL" id="KGN63565.1"/>
    </source>
</evidence>
<dbReference type="Gramene" id="KGN63565">
    <property type="protein sequence ID" value="KGN63565"/>
    <property type="gene ID" value="Csa_1G004320"/>
</dbReference>
<name>A0A0A0LNV9_CUCSA</name>
<evidence type="ECO:0000313" key="2">
    <source>
        <dbReference type="Proteomes" id="UP000029981"/>
    </source>
</evidence>
<protein>
    <submittedName>
        <fullName evidence="1">Uncharacterized protein</fullName>
    </submittedName>
</protein>
<reference evidence="1 2" key="1">
    <citation type="journal article" date="2009" name="Nat. Genet.">
        <title>The genome of the cucumber, Cucumis sativus L.</title>
        <authorList>
            <person name="Huang S."/>
            <person name="Li R."/>
            <person name="Zhang Z."/>
            <person name="Li L."/>
            <person name="Gu X."/>
            <person name="Fan W."/>
            <person name="Lucas W.J."/>
            <person name="Wang X."/>
            <person name="Xie B."/>
            <person name="Ni P."/>
            <person name="Ren Y."/>
            <person name="Zhu H."/>
            <person name="Li J."/>
            <person name="Lin K."/>
            <person name="Jin W."/>
            <person name="Fei Z."/>
            <person name="Li G."/>
            <person name="Staub J."/>
            <person name="Kilian A."/>
            <person name="van der Vossen E.A."/>
            <person name="Wu Y."/>
            <person name="Guo J."/>
            <person name="He J."/>
            <person name="Jia Z."/>
            <person name="Ren Y."/>
            <person name="Tian G."/>
            <person name="Lu Y."/>
            <person name="Ruan J."/>
            <person name="Qian W."/>
            <person name="Wang M."/>
            <person name="Huang Q."/>
            <person name="Li B."/>
            <person name="Xuan Z."/>
            <person name="Cao J."/>
            <person name="Asan"/>
            <person name="Wu Z."/>
            <person name="Zhang J."/>
            <person name="Cai Q."/>
            <person name="Bai Y."/>
            <person name="Zhao B."/>
            <person name="Han Y."/>
            <person name="Li Y."/>
            <person name="Li X."/>
            <person name="Wang S."/>
            <person name="Shi Q."/>
            <person name="Liu S."/>
            <person name="Cho W.K."/>
            <person name="Kim J.Y."/>
            <person name="Xu Y."/>
            <person name="Heller-Uszynska K."/>
            <person name="Miao H."/>
            <person name="Cheng Z."/>
            <person name="Zhang S."/>
            <person name="Wu J."/>
            <person name="Yang Y."/>
            <person name="Kang H."/>
            <person name="Li M."/>
            <person name="Liang H."/>
            <person name="Ren X."/>
            <person name="Shi Z."/>
            <person name="Wen M."/>
            <person name="Jian M."/>
            <person name="Yang H."/>
            <person name="Zhang G."/>
            <person name="Yang Z."/>
            <person name="Chen R."/>
            <person name="Liu S."/>
            <person name="Li J."/>
            <person name="Ma L."/>
            <person name="Liu H."/>
            <person name="Zhou Y."/>
            <person name="Zhao J."/>
            <person name="Fang X."/>
            <person name="Li G."/>
            <person name="Fang L."/>
            <person name="Li Y."/>
            <person name="Liu D."/>
            <person name="Zheng H."/>
            <person name="Zhang Y."/>
            <person name="Qin N."/>
            <person name="Li Z."/>
            <person name="Yang G."/>
            <person name="Yang S."/>
            <person name="Bolund L."/>
            <person name="Kristiansen K."/>
            <person name="Zheng H."/>
            <person name="Li S."/>
            <person name="Zhang X."/>
            <person name="Yang H."/>
            <person name="Wang J."/>
            <person name="Sun R."/>
            <person name="Zhang B."/>
            <person name="Jiang S."/>
            <person name="Wang J."/>
            <person name="Du Y."/>
            <person name="Li S."/>
        </authorList>
    </citation>
    <scope>NUCLEOTIDE SEQUENCE [LARGE SCALE GENOMIC DNA]</scope>
    <source>
        <strain evidence="2">cv. 9930</strain>
    </source>
</reference>
<reference evidence="1 2" key="2">
    <citation type="journal article" date="2009" name="PLoS ONE">
        <title>An integrated genetic and cytogenetic map of the cucumber genome.</title>
        <authorList>
            <person name="Ren Y."/>
            <person name="Zhang Z."/>
            <person name="Liu J."/>
            <person name="Staub J.E."/>
            <person name="Han Y."/>
            <person name="Cheng Z."/>
            <person name="Li X."/>
            <person name="Lu J."/>
            <person name="Miao H."/>
            <person name="Kang H."/>
            <person name="Xie B."/>
            <person name="Gu X."/>
            <person name="Wang X."/>
            <person name="Du Y."/>
            <person name="Jin W."/>
            <person name="Huang S."/>
        </authorList>
    </citation>
    <scope>NUCLEOTIDE SEQUENCE [LARGE SCALE GENOMIC DNA]</scope>
    <source>
        <strain evidence="2">cv. 9930</strain>
    </source>
</reference>
<reference evidence="1 2" key="3">
    <citation type="journal article" date="2010" name="BMC Genomics">
        <title>Transcriptome sequencing and comparative analysis of cucumber flowers with different sex types.</title>
        <authorList>
            <person name="Guo S."/>
            <person name="Zheng Y."/>
            <person name="Joung J.G."/>
            <person name="Liu S."/>
            <person name="Zhang Z."/>
            <person name="Crasta O.R."/>
            <person name="Sobral B.W."/>
            <person name="Xu Y."/>
            <person name="Huang S."/>
            <person name="Fei Z."/>
        </authorList>
    </citation>
    <scope>NUCLEOTIDE SEQUENCE [LARGE SCALE GENOMIC DNA]</scope>
    <source>
        <strain evidence="2">cv. 9930</strain>
    </source>
</reference>
<organism evidence="1 2">
    <name type="scientific">Cucumis sativus</name>
    <name type="common">Cucumber</name>
    <dbReference type="NCBI Taxonomy" id="3659"/>
    <lineage>
        <taxon>Eukaryota</taxon>
        <taxon>Viridiplantae</taxon>
        <taxon>Streptophyta</taxon>
        <taxon>Embryophyta</taxon>
        <taxon>Tracheophyta</taxon>
        <taxon>Spermatophyta</taxon>
        <taxon>Magnoliopsida</taxon>
        <taxon>eudicotyledons</taxon>
        <taxon>Gunneridae</taxon>
        <taxon>Pentapetalae</taxon>
        <taxon>rosids</taxon>
        <taxon>fabids</taxon>
        <taxon>Cucurbitales</taxon>
        <taxon>Cucurbitaceae</taxon>
        <taxon>Benincaseae</taxon>
        <taxon>Cucumis</taxon>
    </lineage>
</organism>
<dbReference type="Proteomes" id="UP000029981">
    <property type="component" value="Chromosome 1"/>
</dbReference>
<dbReference type="AlphaFoldDB" id="A0A0A0LNV9"/>
<gene>
    <name evidence="1" type="ORF">Csa_1G004320</name>
</gene>
<proteinExistence type="predicted"/>
<sequence length="103" mass="11964">MGGFCTSNFHVWKNPMKLDMRVLQISQIIDMGFLLVESRFHPKPVHFNERVDHVLSPQAPLDLLASIWRSILRFTGDPLPFVANTFIRVINQFCVLHHILPEK</sequence>
<dbReference type="EMBL" id="CM002922">
    <property type="protein sequence ID" value="KGN63565.1"/>
    <property type="molecule type" value="Genomic_DNA"/>
</dbReference>
<keyword evidence="2" id="KW-1185">Reference proteome</keyword>
<reference evidence="1 2" key="4">
    <citation type="journal article" date="2011" name="BMC Genomics">
        <title>RNA-Seq improves annotation of protein-coding genes in the cucumber genome.</title>
        <authorList>
            <person name="Li Z."/>
            <person name="Zhang Z."/>
            <person name="Yan P."/>
            <person name="Huang S."/>
            <person name="Fei Z."/>
            <person name="Lin K."/>
        </authorList>
    </citation>
    <scope>NUCLEOTIDE SEQUENCE [LARGE SCALE GENOMIC DNA]</scope>
    <source>
        <strain evidence="2">cv. 9930</strain>
    </source>
</reference>